<dbReference type="CDD" id="cd04301">
    <property type="entry name" value="NAT_SF"/>
    <property type="match status" value="1"/>
</dbReference>
<dbReference type="EMBL" id="WEKT01000008">
    <property type="protein sequence ID" value="MZI92956.1"/>
    <property type="molecule type" value="Genomic_DNA"/>
</dbReference>
<dbReference type="InterPro" id="IPR012772">
    <property type="entry name" value="Ectoine_EctA"/>
</dbReference>
<dbReference type="Proteomes" id="UP000462621">
    <property type="component" value="Unassembled WGS sequence"/>
</dbReference>
<dbReference type="Gene3D" id="3.40.630.30">
    <property type="match status" value="1"/>
</dbReference>
<comment type="function">
    <text evidence="8">Catalyzes the acetylation of L-2,4-diaminobutyrate (DABA) to gamma-N-acetyl-alpha,gamma-diaminobutyric acid (ADABA) with acetyl coenzyme A.</text>
</comment>
<dbReference type="InterPro" id="IPR016181">
    <property type="entry name" value="Acyl_CoA_acyltransferase"/>
</dbReference>
<evidence type="ECO:0000259" key="9">
    <source>
        <dbReference type="PROSITE" id="PS51186"/>
    </source>
</evidence>
<dbReference type="PROSITE" id="PS51186">
    <property type="entry name" value="GNAT"/>
    <property type="match status" value="1"/>
</dbReference>
<evidence type="ECO:0000256" key="7">
    <source>
        <dbReference type="ARBA" id="ARBA00048924"/>
    </source>
</evidence>
<comment type="caution">
    <text evidence="10">The sequence shown here is derived from an EMBL/GenBank/DDBJ whole genome shotgun (WGS) entry which is preliminary data.</text>
</comment>
<dbReference type="GO" id="GO:0019491">
    <property type="term" value="P:ectoine biosynthetic process"/>
    <property type="evidence" value="ECO:0007669"/>
    <property type="project" value="UniProtKB-UniPathway"/>
</dbReference>
<accession>A0A7X4LJZ4</accession>
<evidence type="ECO:0000256" key="4">
    <source>
        <dbReference type="ARBA" id="ARBA00017935"/>
    </source>
</evidence>
<proteinExistence type="inferred from homology"/>
<comment type="similarity">
    <text evidence="2 8">Belongs to the acetyltransferase family. EctA subfamily.</text>
</comment>
<name>A0A7X4LJZ4_9VIBR</name>
<evidence type="ECO:0000256" key="3">
    <source>
        <dbReference type="ARBA" id="ARBA00012355"/>
    </source>
</evidence>
<dbReference type="SUPFAM" id="SSF55729">
    <property type="entry name" value="Acyl-CoA N-acyltransferases (Nat)"/>
    <property type="match status" value="1"/>
</dbReference>
<evidence type="ECO:0000256" key="8">
    <source>
        <dbReference type="RuleBase" id="RU365045"/>
    </source>
</evidence>
<keyword evidence="6 8" id="KW-0012">Acyltransferase</keyword>
<evidence type="ECO:0000313" key="11">
    <source>
        <dbReference type="Proteomes" id="UP000462621"/>
    </source>
</evidence>
<evidence type="ECO:0000256" key="1">
    <source>
        <dbReference type="ARBA" id="ARBA00004978"/>
    </source>
</evidence>
<comment type="pathway">
    <text evidence="1 8">Amine and polyamine biosynthesis; ectoine biosynthesis; L-ectoine from L-aspartate 4-semialdehyde: step 2/3.</text>
</comment>
<organism evidence="10 11">
    <name type="scientific">Vibrio eleionomae</name>
    <dbReference type="NCBI Taxonomy" id="2653505"/>
    <lineage>
        <taxon>Bacteria</taxon>
        <taxon>Pseudomonadati</taxon>
        <taxon>Pseudomonadota</taxon>
        <taxon>Gammaproteobacteria</taxon>
        <taxon>Vibrionales</taxon>
        <taxon>Vibrionaceae</taxon>
        <taxon>Vibrio</taxon>
    </lineage>
</organism>
<dbReference type="RefSeq" id="WP_161154250.1">
    <property type="nucleotide sequence ID" value="NZ_WEKT01000008.1"/>
</dbReference>
<dbReference type="Pfam" id="PF00583">
    <property type="entry name" value="Acetyltransf_1"/>
    <property type="match status" value="1"/>
</dbReference>
<feature type="domain" description="N-acetyltransferase" evidence="9">
    <location>
        <begin position="21"/>
        <end position="177"/>
    </location>
</feature>
<dbReference type="UniPathway" id="UPA00067">
    <property type="reaction ID" value="UER00122"/>
</dbReference>
<dbReference type="GO" id="GO:0033816">
    <property type="term" value="F:diaminobutyrate acetyltransferase activity"/>
    <property type="evidence" value="ECO:0007669"/>
    <property type="project" value="UniProtKB-EC"/>
</dbReference>
<gene>
    <name evidence="8 10" type="primary">ectA</name>
    <name evidence="10" type="ORF">F9817_07065</name>
</gene>
<dbReference type="EC" id="2.3.1.178" evidence="3 8"/>
<evidence type="ECO:0000256" key="6">
    <source>
        <dbReference type="ARBA" id="ARBA00023315"/>
    </source>
</evidence>
<keyword evidence="5 8" id="KW-0808">Transferase</keyword>
<evidence type="ECO:0000313" key="10">
    <source>
        <dbReference type="EMBL" id="MZI92956.1"/>
    </source>
</evidence>
<reference evidence="10 11" key="1">
    <citation type="submission" date="2019-10" db="EMBL/GenBank/DDBJ databases">
        <title>Vibrio sp. nov. isolated from a shrimp pond.</title>
        <authorList>
            <person name="Gomez-Gil B."/>
            <person name="Enciso-Ibarra J."/>
            <person name="Enciso-Ibarra K."/>
            <person name="Bolan-Mejia C."/>
        </authorList>
    </citation>
    <scope>NUCLEOTIDE SEQUENCE [LARGE SCALE GENOMIC DNA]</scope>
    <source>
        <strain evidence="10 11">CAIM 722</strain>
    </source>
</reference>
<sequence length="182" mass="21072">MITTSPWVAYPKTMHNVQQSWTFRTPERSDGHAIHTLIAQCSPLDENSAYCNFLQSTHFRKTCVMAEYRGQVAGFISAYRKPDQPDELFIWQVAVHPKARGKGLAFDMLNELLNRETLHDITAIETTITRDNQGSWSLFKKLERAHGQQGEVTTFLDQTRHFCGEHDTEYLFRIPLNSRKQQ</sequence>
<evidence type="ECO:0000256" key="5">
    <source>
        <dbReference type="ARBA" id="ARBA00022679"/>
    </source>
</evidence>
<dbReference type="AlphaFoldDB" id="A0A7X4LJZ4"/>
<dbReference type="NCBIfam" id="TIGR02406">
    <property type="entry name" value="ectoine_EctA"/>
    <property type="match status" value="1"/>
</dbReference>
<keyword evidence="11" id="KW-1185">Reference proteome</keyword>
<dbReference type="InterPro" id="IPR000182">
    <property type="entry name" value="GNAT_dom"/>
</dbReference>
<protein>
    <recommendedName>
        <fullName evidence="4 8">L-2,4-diaminobutyric acid acetyltransferase</fullName>
        <shortName evidence="8">DABA acetyltransferase</shortName>
        <ecNumber evidence="3 8">2.3.1.178</ecNumber>
    </recommendedName>
</protein>
<comment type="catalytic activity">
    <reaction evidence="7 8">
        <text>L-2,4-diaminobutanoate + acetyl-CoA = (2S)-4-acetamido-2-aminobutanoate + CoA + H(+)</text>
        <dbReference type="Rhea" id="RHEA:16901"/>
        <dbReference type="ChEBI" id="CHEBI:15378"/>
        <dbReference type="ChEBI" id="CHEBI:57287"/>
        <dbReference type="ChEBI" id="CHEBI:57288"/>
        <dbReference type="ChEBI" id="CHEBI:58761"/>
        <dbReference type="ChEBI" id="CHEBI:58929"/>
        <dbReference type="EC" id="2.3.1.178"/>
    </reaction>
</comment>
<evidence type="ECO:0000256" key="2">
    <source>
        <dbReference type="ARBA" id="ARBA00010712"/>
    </source>
</evidence>